<name>A0A4P6V1Q1_9HYPH</name>
<dbReference type="GeneID" id="90768127"/>
<dbReference type="OrthoDB" id="9808192at2"/>
<evidence type="ECO:0000256" key="2">
    <source>
        <dbReference type="SAM" id="SignalP"/>
    </source>
</evidence>
<dbReference type="AlphaFoldDB" id="A0A4P6V1Q1"/>
<gene>
    <name evidence="3" type="ORF">E0E05_12535</name>
</gene>
<dbReference type="PIRSF" id="PIRSF016919">
    <property type="entry name" value="HupE_UreJ"/>
    <property type="match status" value="1"/>
</dbReference>
<dbReference type="InterPro" id="IPR007038">
    <property type="entry name" value="HupE_UreJ"/>
</dbReference>
<feature type="transmembrane region" description="Helical" evidence="1">
    <location>
        <begin position="190"/>
        <end position="209"/>
    </location>
</feature>
<feature type="transmembrane region" description="Helical" evidence="1">
    <location>
        <begin position="93"/>
        <end position="110"/>
    </location>
</feature>
<dbReference type="KEGG" id="rpod:E0E05_12535"/>
<organism evidence="3 4">
    <name type="scientific">Roseitalea porphyridii</name>
    <dbReference type="NCBI Taxonomy" id="1852022"/>
    <lineage>
        <taxon>Bacteria</taxon>
        <taxon>Pseudomonadati</taxon>
        <taxon>Pseudomonadota</taxon>
        <taxon>Alphaproteobacteria</taxon>
        <taxon>Hyphomicrobiales</taxon>
        <taxon>Ahrensiaceae</taxon>
        <taxon>Roseitalea</taxon>
    </lineage>
</organism>
<keyword evidence="2" id="KW-0732">Signal</keyword>
<keyword evidence="1" id="KW-0812">Transmembrane</keyword>
<dbReference type="Pfam" id="PF04955">
    <property type="entry name" value="HupE_UreJ"/>
    <property type="match status" value="1"/>
</dbReference>
<keyword evidence="4" id="KW-1185">Reference proteome</keyword>
<feature type="transmembrane region" description="Helical" evidence="1">
    <location>
        <begin position="117"/>
        <end position="135"/>
    </location>
</feature>
<proteinExistence type="predicted"/>
<evidence type="ECO:0000313" key="3">
    <source>
        <dbReference type="EMBL" id="QBK31357.1"/>
    </source>
</evidence>
<keyword evidence="1" id="KW-1133">Transmembrane helix</keyword>
<dbReference type="Proteomes" id="UP000293719">
    <property type="component" value="Chromosome"/>
</dbReference>
<dbReference type="RefSeq" id="WP_131617021.1">
    <property type="nucleotide sequence ID" value="NZ_CP036532.1"/>
</dbReference>
<evidence type="ECO:0000313" key="4">
    <source>
        <dbReference type="Proteomes" id="UP000293719"/>
    </source>
</evidence>
<keyword evidence="1" id="KW-0472">Membrane</keyword>
<protein>
    <submittedName>
        <fullName evidence="3">HupE/UreJ family protein</fullName>
    </submittedName>
</protein>
<sequence>MNLLRLFTGLSALVIATPALAHHPMGGETPGTFMDGLLSGVGHPIIGLDHLAFIVAVGIAAALTPQRFVLPLAFIVATVAGTLIHLAAVSLPFPEAVIALSVAAIGFVILSGRDVGPVVLGALFAVAGLFHGFAYGEAVFGAETTPVLAYLAGFAVTQYLIAIAAGYVVVEMIGKGLKGAQNMPARLSGAMVAGAGCLIVGEQAIAAMFG</sequence>
<feature type="transmembrane region" description="Helical" evidence="1">
    <location>
        <begin position="147"/>
        <end position="170"/>
    </location>
</feature>
<feature type="transmembrane region" description="Helical" evidence="1">
    <location>
        <begin position="45"/>
        <end position="63"/>
    </location>
</feature>
<dbReference type="EMBL" id="CP036532">
    <property type="protein sequence ID" value="QBK31357.1"/>
    <property type="molecule type" value="Genomic_DNA"/>
</dbReference>
<feature type="signal peptide" evidence="2">
    <location>
        <begin position="1"/>
        <end position="21"/>
    </location>
</feature>
<reference evidence="3 4" key="1">
    <citation type="journal article" date="2017" name="Int. J. Syst. Evol. Microbiol.">
        <title>Roseitalea porphyridii gen. nov., sp. nov., isolated from a red alga, and reclassification of Hoeflea suaedae Chung et al. 2013 as Pseudohoeflea suaedae gen. nov., comb. nov.</title>
        <authorList>
            <person name="Hyeon J.W."/>
            <person name="Jeong S.E."/>
            <person name="Baek K."/>
            <person name="Jeon C.O."/>
        </authorList>
    </citation>
    <scope>NUCLEOTIDE SEQUENCE [LARGE SCALE GENOMIC DNA]</scope>
    <source>
        <strain evidence="3 4">MA7-20</strain>
    </source>
</reference>
<feature type="transmembrane region" description="Helical" evidence="1">
    <location>
        <begin position="68"/>
        <end position="87"/>
    </location>
</feature>
<evidence type="ECO:0000256" key="1">
    <source>
        <dbReference type="SAM" id="Phobius"/>
    </source>
</evidence>
<feature type="chain" id="PRO_5020351741" evidence="2">
    <location>
        <begin position="22"/>
        <end position="210"/>
    </location>
</feature>
<accession>A0A4P6V1Q1</accession>